<feature type="signal peptide" evidence="1">
    <location>
        <begin position="1"/>
        <end position="24"/>
    </location>
</feature>
<name>A0A1L3FE98_BRAJP</name>
<keyword evidence="1" id="KW-0732">Signal</keyword>
<accession>A0A1L3FE98</accession>
<protein>
    <submittedName>
        <fullName evidence="2">Uncharacterized protein</fullName>
    </submittedName>
</protein>
<evidence type="ECO:0000313" key="3">
    <source>
        <dbReference type="Proteomes" id="UP000181962"/>
    </source>
</evidence>
<evidence type="ECO:0000313" key="2">
    <source>
        <dbReference type="EMBL" id="APG11625.1"/>
    </source>
</evidence>
<reference evidence="2 3" key="1">
    <citation type="submission" date="2016-11" db="EMBL/GenBank/DDBJ databases">
        <title>Complete Genome Sequence of Bradyrhizobium sp. strain J5, an isolated from soybean nodule in Hokkaido.</title>
        <authorList>
            <person name="Kanehara K."/>
        </authorList>
    </citation>
    <scope>NUCLEOTIDE SEQUENCE [LARGE SCALE GENOMIC DNA]</scope>
    <source>
        <strain evidence="2 3">J5</strain>
    </source>
</reference>
<feature type="chain" id="PRO_5012769488" evidence="1">
    <location>
        <begin position="25"/>
        <end position="171"/>
    </location>
</feature>
<proteinExistence type="predicted"/>
<organism evidence="2 3">
    <name type="scientific">Bradyrhizobium japonicum</name>
    <dbReference type="NCBI Taxonomy" id="375"/>
    <lineage>
        <taxon>Bacteria</taxon>
        <taxon>Pseudomonadati</taxon>
        <taxon>Pseudomonadota</taxon>
        <taxon>Alphaproteobacteria</taxon>
        <taxon>Hyphomicrobiales</taxon>
        <taxon>Nitrobacteraceae</taxon>
        <taxon>Bradyrhizobium</taxon>
    </lineage>
</organism>
<evidence type="ECO:0000256" key="1">
    <source>
        <dbReference type="SAM" id="SignalP"/>
    </source>
</evidence>
<dbReference type="Proteomes" id="UP000181962">
    <property type="component" value="Chromosome"/>
</dbReference>
<dbReference type="RefSeq" id="WP_071913430.1">
    <property type="nucleotide sequence ID" value="NZ_CP017637.1"/>
</dbReference>
<dbReference type="AlphaFoldDB" id="A0A1L3FE98"/>
<dbReference type="EMBL" id="CP017637">
    <property type="protein sequence ID" value="APG11625.1"/>
    <property type="molecule type" value="Genomic_DNA"/>
</dbReference>
<gene>
    <name evidence="2" type="ORF">BKD09_25150</name>
</gene>
<sequence>MAILHANLALLLVASVLATTSVQAQSMPPEGPVSVIFTATPIPASKPMAIGGGREFAVMNQAMAASNEAGNPVLNNMGGRCQLSRLTDPSTKTVEIHGFCTYVDKDGDQLFEQCDWLPASPNNCNITGGTGKFEGLQAALVVTIDPLKSNFDGISQVIGHKKGTYKFVKTN</sequence>
<dbReference type="OrthoDB" id="8224528at2"/>